<reference evidence="5" key="1">
    <citation type="journal article" date="2011" name="Environ. Microbiol.">
        <title>Genomic insights into the metabolic potential of the polycyclic aromatic hydrocarbon degrading sulfate-reducing Deltaproteobacterium N47.</title>
        <authorList>
            <person name="Bergmann F."/>
            <person name="Selesi D."/>
            <person name="Weinmaier T."/>
            <person name="Tischler P."/>
            <person name="Rattei T."/>
            <person name="Meckenstock R.U."/>
        </authorList>
    </citation>
    <scope>NUCLEOTIDE SEQUENCE</scope>
</reference>
<evidence type="ECO:0000313" key="5">
    <source>
        <dbReference type="EMBL" id="CBX28373.1"/>
    </source>
</evidence>
<evidence type="ECO:0000256" key="1">
    <source>
        <dbReference type="ARBA" id="ARBA00010529"/>
    </source>
</evidence>
<dbReference type="SMART" id="SM00411">
    <property type="entry name" value="BHL"/>
    <property type="match status" value="1"/>
</dbReference>
<dbReference type="GO" id="GO:0030261">
    <property type="term" value="P:chromosome condensation"/>
    <property type="evidence" value="ECO:0007669"/>
    <property type="project" value="UniProtKB-KW"/>
</dbReference>
<evidence type="ECO:0000256" key="3">
    <source>
        <dbReference type="ARBA" id="ARBA00023125"/>
    </source>
</evidence>
<dbReference type="InterPro" id="IPR020816">
    <property type="entry name" value="Histone-like_DNA-bd_CS"/>
</dbReference>
<accession>E1YCS9</accession>
<dbReference type="PANTHER" id="PTHR33175">
    <property type="entry name" value="DNA-BINDING PROTEIN HU"/>
    <property type="match status" value="1"/>
</dbReference>
<keyword evidence="2" id="KW-0226">DNA condensation</keyword>
<dbReference type="GO" id="GO:0003677">
    <property type="term" value="F:DNA binding"/>
    <property type="evidence" value="ECO:0007669"/>
    <property type="project" value="UniProtKB-KW"/>
</dbReference>
<dbReference type="GO" id="GO:0005829">
    <property type="term" value="C:cytosol"/>
    <property type="evidence" value="ECO:0007669"/>
    <property type="project" value="TreeGrafter"/>
</dbReference>
<dbReference type="AlphaFoldDB" id="E1YCS9"/>
<evidence type="ECO:0000256" key="2">
    <source>
        <dbReference type="ARBA" id="ARBA00023067"/>
    </source>
</evidence>
<dbReference type="Gene3D" id="4.10.520.10">
    <property type="entry name" value="IHF-like DNA-binding proteins"/>
    <property type="match status" value="1"/>
</dbReference>
<keyword evidence="3 5" id="KW-0238">DNA-binding</keyword>
<comment type="similarity">
    <text evidence="1 4">Belongs to the bacterial histone-like protein family.</text>
</comment>
<dbReference type="SUPFAM" id="SSF47729">
    <property type="entry name" value="IHF-like DNA-binding proteins"/>
    <property type="match status" value="1"/>
</dbReference>
<sequence length="107" mass="11761">MAHINISFLLFIWRKENMNKTDLVNEVAAIVSNTKEAKAVVDCIFTSMTAALKNGDEVKLAGFGTFKVKERKARTGRNPKTGEEIKIDKSKAAKFSAAKALKDALSE</sequence>
<proteinExistence type="inferred from homology"/>
<name>E1YCS9_9BACT</name>
<dbReference type="PROSITE" id="PS00045">
    <property type="entry name" value="HISTONE_LIKE"/>
    <property type="match status" value="1"/>
</dbReference>
<dbReference type="InterPro" id="IPR000119">
    <property type="entry name" value="Hist_DNA-bd"/>
</dbReference>
<evidence type="ECO:0000256" key="4">
    <source>
        <dbReference type="RuleBase" id="RU003939"/>
    </source>
</evidence>
<protein>
    <submittedName>
        <fullName evidence="5">DNA-binding protein HU 1</fullName>
    </submittedName>
</protein>
<dbReference type="CDD" id="cd13831">
    <property type="entry name" value="HU"/>
    <property type="match status" value="1"/>
</dbReference>
<dbReference type="EMBL" id="FR695868">
    <property type="protein sequence ID" value="CBX28373.1"/>
    <property type="molecule type" value="Genomic_DNA"/>
</dbReference>
<dbReference type="PRINTS" id="PR01727">
    <property type="entry name" value="DNABINDINGHU"/>
</dbReference>
<dbReference type="PANTHER" id="PTHR33175:SF3">
    <property type="entry name" value="DNA-BINDING PROTEIN HU-BETA"/>
    <property type="match status" value="1"/>
</dbReference>
<dbReference type="Pfam" id="PF00216">
    <property type="entry name" value="Bac_DNA_binding"/>
    <property type="match status" value="1"/>
</dbReference>
<dbReference type="GO" id="GO:0030527">
    <property type="term" value="F:structural constituent of chromatin"/>
    <property type="evidence" value="ECO:0007669"/>
    <property type="project" value="InterPro"/>
</dbReference>
<gene>
    <name evidence="5" type="ORF">N47_G36970</name>
</gene>
<dbReference type="InterPro" id="IPR010992">
    <property type="entry name" value="IHF-like_DNA-bd_dom_sf"/>
</dbReference>
<organism evidence="5">
    <name type="scientific">uncultured Desulfobacterium sp</name>
    <dbReference type="NCBI Taxonomy" id="201089"/>
    <lineage>
        <taxon>Bacteria</taxon>
        <taxon>Pseudomonadati</taxon>
        <taxon>Thermodesulfobacteriota</taxon>
        <taxon>Desulfobacteria</taxon>
        <taxon>Desulfobacterales</taxon>
        <taxon>Desulfobacteriaceae</taxon>
        <taxon>Desulfobacterium</taxon>
        <taxon>environmental samples</taxon>
    </lineage>
</organism>